<feature type="transmembrane region" description="Helical" evidence="10">
    <location>
        <begin position="298"/>
        <end position="318"/>
    </location>
</feature>
<dbReference type="Gene3D" id="1.20.1250.20">
    <property type="entry name" value="MFS general substrate transporter like domains"/>
    <property type="match status" value="1"/>
</dbReference>
<keyword evidence="7 10" id="KW-1133">Transmembrane helix</keyword>
<proteinExistence type="inferred from homology"/>
<evidence type="ECO:0000256" key="10">
    <source>
        <dbReference type="SAM" id="Phobius"/>
    </source>
</evidence>
<evidence type="ECO:0000256" key="5">
    <source>
        <dbReference type="ARBA" id="ARBA00022519"/>
    </source>
</evidence>
<feature type="transmembrane region" description="Helical" evidence="10">
    <location>
        <begin position="257"/>
        <end position="277"/>
    </location>
</feature>
<protein>
    <submittedName>
        <fullName evidence="12">DSBA oxidoreductase</fullName>
    </submittedName>
</protein>
<evidence type="ECO:0000256" key="3">
    <source>
        <dbReference type="ARBA" id="ARBA00022448"/>
    </source>
</evidence>
<dbReference type="GO" id="GO:0015721">
    <property type="term" value="P:bile acid and bile salt transport"/>
    <property type="evidence" value="ECO:0007669"/>
    <property type="project" value="UniProtKB-ARBA"/>
</dbReference>
<evidence type="ECO:0000313" key="12">
    <source>
        <dbReference type="EMBL" id="AIJ46785.1"/>
    </source>
</evidence>
<dbReference type="Proteomes" id="UP000028782">
    <property type="component" value="Chromosome"/>
</dbReference>
<dbReference type="GO" id="GO:1990961">
    <property type="term" value="P:xenobiotic detoxification by transmembrane export across the plasma membrane"/>
    <property type="evidence" value="ECO:0007669"/>
    <property type="project" value="UniProtKB-ARBA"/>
</dbReference>
<sequence>MTSTTSANPGAGASPPAPAARPMPPVIAPLKGAQLALGTLALSLATFMNVLDSSIANVAIPAISGDVGVSPSQGTWVITSFGVANAISVPLTGWLTQRFGAVRLFTMSVLLFVLTSWLCGFASSLEMLVLFRVLQGAVAGPMIPLSQTLLLSSYPPAKAGVALSLWGVTTLVAPVVGPLLGGWITDNISWPWIFYINVPVGLLSALMTWSIYRNRETPTRKLPIDTVGLSLLVLWVAALQLMLDKGKELDWFASNEIIAFAVIAVVAFAVFVVWELTDAHPVVDLRLFKRRNFAAGSIALSIAYGLFFGNVVLLPLWLQQWMGYTSTSAGLALAPVGLLAILLTPMVGRKVGVWDPRKMATIAFIVFAMVLWMRSQFTVETDFAHILIPTLIQGGAMAFFFIPLTTITLSGLTPDRIPAAAGLSNFVRITAGAMGTSIATTLWESRASMHHAHLTELLVQGQGTFASTVRNLQAAGMSAEQAYAQINRLIDQQAFTRAADDIFLASSFLFLSLIVLIWFTKRPASAAGGADAAAGAH</sequence>
<evidence type="ECO:0000256" key="2">
    <source>
        <dbReference type="ARBA" id="ARBA00008537"/>
    </source>
</evidence>
<feature type="transmembrane region" description="Helical" evidence="10">
    <location>
        <begin position="224"/>
        <end position="242"/>
    </location>
</feature>
<feature type="transmembrane region" description="Helical" evidence="10">
    <location>
        <begin position="502"/>
        <end position="519"/>
    </location>
</feature>
<evidence type="ECO:0000256" key="8">
    <source>
        <dbReference type="ARBA" id="ARBA00023136"/>
    </source>
</evidence>
<evidence type="ECO:0000256" key="4">
    <source>
        <dbReference type="ARBA" id="ARBA00022475"/>
    </source>
</evidence>
<dbReference type="Gene3D" id="1.20.1720.10">
    <property type="entry name" value="Multidrug resistance protein D"/>
    <property type="match status" value="1"/>
</dbReference>
<comment type="similarity">
    <text evidence="2">Belongs to the major facilitator superfamily. EmrB family.</text>
</comment>
<feature type="transmembrane region" description="Helical" evidence="10">
    <location>
        <begin position="383"/>
        <end position="402"/>
    </location>
</feature>
<dbReference type="KEGG" id="ctes:O987_13335"/>
<evidence type="ECO:0000313" key="13">
    <source>
        <dbReference type="Proteomes" id="UP000028782"/>
    </source>
</evidence>
<dbReference type="EMBL" id="CP006704">
    <property type="protein sequence ID" value="AIJ46785.1"/>
    <property type="molecule type" value="Genomic_DNA"/>
</dbReference>
<comment type="subcellular location">
    <subcellularLocation>
        <location evidence="1">Cell inner membrane</location>
        <topology evidence="1">Multi-pass membrane protein</topology>
    </subcellularLocation>
</comment>
<evidence type="ECO:0000256" key="1">
    <source>
        <dbReference type="ARBA" id="ARBA00004429"/>
    </source>
</evidence>
<evidence type="ECO:0000256" key="9">
    <source>
        <dbReference type="SAM" id="MobiDB-lite"/>
    </source>
</evidence>
<feature type="transmembrane region" description="Helical" evidence="10">
    <location>
        <begin position="190"/>
        <end position="212"/>
    </location>
</feature>
<dbReference type="NCBIfam" id="TIGR00711">
    <property type="entry name" value="efflux_EmrB"/>
    <property type="match status" value="1"/>
</dbReference>
<dbReference type="Pfam" id="PF07690">
    <property type="entry name" value="MFS_1"/>
    <property type="match status" value="1"/>
</dbReference>
<dbReference type="InterPro" id="IPR020846">
    <property type="entry name" value="MFS_dom"/>
</dbReference>
<keyword evidence="5" id="KW-0997">Cell inner membrane</keyword>
<evidence type="ECO:0000256" key="7">
    <source>
        <dbReference type="ARBA" id="ARBA00022989"/>
    </source>
</evidence>
<evidence type="ECO:0000256" key="6">
    <source>
        <dbReference type="ARBA" id="ARBA00022692"/>
    </source>
</evidence>
<keyword evidence="6 10" id="KW-0812">Transmembrane</keyword>
<organism evidence="12 13">
    <name type="scientific">Comamonas testosteroni TK102</name>
    <dbReference type="NCBI Taxonomy" id="1392005"/>
    <lineage>
        <taxon>Bacteria</taxon>
        <taxon>Pseudomonadati</taxon>
        <taxon>Pseudomonadota</taxon>
        <taxon>Betaproteobacteria</taxon>
        <taxon>Burkholderiales</taxon>
        <taxon>Comamonadaceae</taxon>
        <taxon>Comamonas</taxon>
    </lineage>
</organism>
<dbReference type="RefSeq" id="WP_003055444.1">
    <property type="nucleotide sequence ID" value="NZ_CP006704.1"/>
</dbReference>
<reference evidence="12 13" key="1">
    <citation type="journal article" date="2014" name="Genome Announc.">
        <title>Complete Genome Sequence of Polychlorinated Biphenyl Degrader Comamonas testosteroni TK102 (NBRC 109938).</title>
        <authorList>
            <person name="Fukuda K."/>
            <person name="Hosoyama A."/>
            <person name="Tsuchikane K."/>
            <person name="Ohji S."/>
            <person name="Yamazoe A."/>
            <person name="Fujita N."/>
            <person name="Shintani M."/>
            <person name="Kimbara K."/>
        </authorList>
    </citation>
    <scope>NUCLEOTIDE SEQUENCE [LARGE SCALE GENOMIC DNA]</scope>
    <source>
        <strain evidence="12">TK102</strain>
    </source>
</reference>
<dbReference type="GO" id="GO:0022857">
    <property type="term" value="F:transmembrane transporter activity"/>
    <property type="evidence" value="ECO:0007669"/>
    <property type="project" value="InterPro"/>
</dbReference>
<feature type="transmembrane region" description="Helical" evidence="10">
    <location>
        <begin position="359"/>
        <end position="377"/>
    </location>
</feature>
<dbReference type="AlphaFoldDB" id="A0A076PSS7"/>
<gene>
    <name evidence="12" type="ORF">O987_13335</name>
</gene>
<dbReference type="HOGENOM" id="CLU_000960_28_0_4"/>
<accession>A0A076PSS7</accession>
<dbReference type="PANTHER" id="PTHR42718:SF9">
    <property type="entry name" value="MAJOR FACILITATOR SUPERFAMILY MULTIDRUG TRANSPORTER MFSC"/>
    <property type="match status" value="1"/>
</dbReference>
<dbReference type="FunFam" id="1.20.1720.10:FF:000002">
    <property type="entry name" value="Multidrug resistance protein B"/>
    <property type="match status" value="1"/>
</dbReference>
<feature type="transmembrane region" description="Helical" evidence="10">
    <location>
        <begin position="76"/>
        <end position="95"/>
    </location>
</feature>
<feature type="transmembrane region" description="Helical" evidence="10">
    <location>
        <begin position="102"/>
        <end position="123"/>
    </location>
</feature>
<keyword evidence="3" id="KW-0813">Transport</keyword>
<dbReference type="InterPro" id="IPR004638">
    <property type="entry name" value="EmrB-like"/>
</dbReference>
<dbReference type="InterPro" id="IPR011701">
    <property type="entry name" value="MFS"/>
</dbReference>
<feature type="domain" description="Major facilitator superfamily (MFS) profile" evidence="11">
    <location>
        <begin position="38"/>
        <end position="524"/>
    </location>
</feature>
<keyword evidence="8 10" id="KW-0472">Membrane</keyword>
<feature type="transmembrane region" description="Helical" evidence="10">
    <location>
        <begin position="163"/>
        <end position="184"/>
    </location>
</feature>
<dbReference type="InterPro" id="IPR036259">
    <property type="entry name" value="MFS_trans_sf"/>
</dbReference>
<feature type="region of interest" description="Disordered" evidence="9">
    <location>
        <begin position="1"/>
        <end position="20"/>
    </location>
</feature>
<dbReference type="PROSITE" id="PS50850">
    <property type="entry name" value="MFS"/>
    <property type="match status" value="1"/>
</dbReference>
<keyword evidence="4" id="KW-1003">Cell membrane</keyword>
<evidence type="ECO:0000259" key="11">
    <source>
        <dbReference type="PROSITE" id="PS50850"/>
    </source>
</evidence>
<feature type="transmembrane region" description="Helical" evidence="10">
    <location>
        <begin position="324"/>
        <end position="347"/>
    </location>
</feature>
<dbReference type="GO" id="GO:0005886">
    <property type="term" value="C:plasma membrane"/>
    <property type="evidence" value="ECO:0007669"/>
    <property type="project" value="UniProtKB-SubCell"/>
</dbReference>
<dbReference type="CDD" id="cd17503">
    <property type="entry name" value="MFS_LmrB_MDR_like"/>
    <property type="match status" value="1"/>
</dbReference>
<dbReference type="SUPFAM" id="SSF103473">
    <property type="entry name" value="MFS general substrate transporter"/>
    <property type="match status" value="1"/>
</dbReference>
<name>A0A076PSS7_COMTE</name>
<dbReference type="PANTHER" id="PTHR42718">
    <property type="entry name" value="MAJOR FACILITATOR SUPERFAMILY MULTIDRUG TRANSPORTER MFSC"/>
    <property type="match status" value="1"/>
</dbReference>